<sequence length="30" mass="3427">WERRSTVNGICRADYRHGNNSLGTGRIHTV</sequence>
<feature type="non-terminal residue" evidence="1">
    <location>
        <position position="1"/>
    </location>
</feature>
<organism evidence="1">
    <name type="scientific">marine metagenome</name>
    <dbReference type="NCBI Taxonomy" id="408172"/>
    <lineage>
        <taxon>unclassified sequences</taxon>
        <taxon>metagenomes</taxon>
        <taxon>ecological metagenomes</taxon>
    </lineage>
</organism>
<accession>A0A382A4K6</accession>
<reference evidence="1" key="1">
    <citation type="submission" date="2018-05" db="EMBL/GenBank/DDBJ databases">
        <authorList>
            <person name="Lanie J.A."/>
            <person name="Ng W.-L."/>
            <person name="Kazmierczak K.M."/>
            <person name="Andrzejewski T.M."/>
            <person name="Davidsen T.M."/>
            <person name="Wayne K.J."/>
            <person name="Tettelin H."/>
            <person name="Glass J.I."/>
            <person name="Rusch D."/>
            <person name="Podicherti R."/>
            <person name="Tsui H.-C.T."/>
            <person name="Winkler M.E."/>
        </authorList>
    </citation>
    <scope>NUCLEOTIDE SEQUENCE</scope>
</reference>
<dbReference type="EMBL" id="UINC01023763">
    <property type="protein sequence ID" value="SVA96082.1"/>
    <property type="molecule type" value="Genomic_DNA"/>
</dbReference>
<evidence type="ECO:0000313" key="1">
    <source>
        <dbReference type="EMBL" id="SVA96082.1"/>
    </source>
</evidence>
<feature type="non-terminal residue" evidence="1">
    <location>
        <position position="30"/>
    </location>
</feature>
<dbReference type="AlphaFoldDB" id="A0A382A4K6"/>
<name>A0A382A4K6_9ZZZZ</name>
<protein>
    <submittedName>
        <fullName evidence="1">Uncharacterized protein</fullName>
    </submittedName>
</protein>
<gene>
    <name evidence="1" type="ORF">METZ01_LOCUS148936</name>
</gene>
<proteinExistence type="predicted"/>